<feature type="domain" description="CAAX prenyl protease 2/Lysostaphin resistance protein A-like" evidence="2">
    <location>
        <begin position="113"/>
        <end position="188"/>
    </location>
</feature>
<dbReference type="Proteomes" id="UP000053462">
    <property type="component" value="Unassembled WGS sequence"/>
</dbReference>
<dbReference type="RefSeq" id="WP_058938117.1">
    <property type="nucleotide sequence ID" value="NZ_LLYW01000007.1"/>
</dbReference>
<protein>
    <submittedName>
        <fullName evidence="3">CAAX protease</fullName>
    </submittedName>
</protein>
<gene>
    <name evidence="3" type="ORF">APY94_02360</name>
</gene>
<dbReference type="AlphaFoldDB" id="A0A100XYY2"/>
<dbReference type="STRING" id="227598.APY94_02360"/>
<dbReference type="InterPro" id="IPR003675">
    <property type="entry name" value="Rce1/LyrA-like_dom"/>
</dbReference>
<evidence type="ECO:0000313" key="3">
    <source>
        <dbReference type="EMBL" id="KUH34322.1"/>
    </source>
</evidence>
<dbReference type="EMBL" id="LLYW01000007">
    <property type="protein sequence ID" value="KUH34322.1"/>
    <property type="molecule type" value="Genomic_DNA"/>
</dbReference>
<feature type="transmembrane region" description="Helical" evidence="1">
    <location>
        <begin position="71"/>
        <end position="90"/>
    </location>
</feature>
<sequence length="200" mass="22589">MKLRRNPYVLYALSIPFILAVRYSGGGLFLWAGYNLLFYFALPLVLAYALGFERGELGVQAGRLSEYRWALFLFIATIPLSLYGTTIPSMKEYYPIFEYSGPLDFIVKELAVGVIMFAHEAFYRGILLFPLAKRNEWLGILAQDVPYALVHVGKPGIEVPYSFVAGIVFAKLDLRAESFLPSFLLHWLGSVLFDVLCVLL</sequence>
<keyword evidence="4" id="KW-1185">Reference proteome</keyword>
<dbReference type="GeneID" id="41608780"/>
<keyword evidence="1" id="KW-0812">Transmembrane</keyword>
<feature type="transmembrane region" description="Helical" evidence="1">
    <location>
        <begin position="7"/>
        <end position="25"/>
    </location>
</feature>
<dbReference type="GO" id="GO:0006508">
    <property type="term" value="P:proteolysis"/>
    <property type="evidence" value="ECO:0007669"/>
    <property type="project" value="UniProtKB-KW"/>
</dbReference>
<keyword evidence="1" id="KW-0472">Membrane</keyword>
<dbReference type="OrthoDB" id="86156at2157"/>
<dbReference type="Pfam" id="PF02517">
    <property type="entry name" value="Rce1-like"/>
    <property type="match status" value="1"/>
</dbReference>
<reference evidence="3 4" key="1">
    <citation type="submission" date="2015-10" db="EMBL/GenBank/DDBJ databases">
        <title>Draft genome sequence of Thermococcus celericrescens strain DSM 17994.</title>
        <authorList>
            <person name="Hong S.-J."/>
            <person name="Park C.-E."/>
            <person name="Shin J.-H."/>
        </authorList>
    </citation>
    <scope>NUCLEOTIDE SEQUENCE [LARGE SCALE GENOMIC DNA]</scope>
    <source>
        <strain evidence="3 4">DSM 17994</strain>
    </source>
</reference>
<keyword evidence="1" id="KW-1133">Transmembrane helix</keyword>
<feature type="transmembrane region" description="Helical" evidence="1">
    <location>
        <begin position="31"/>
        <end position="50"/>
    </location>
</feature>
<dbReference type="NCBIfam" id="NF040590">
    <property type="entry name" value="Pyro_CPBP_1"/>
    <property type="match status" value="1"/>
</dbReference>
<evidence type="ECO:0000256" key="1">
    <source>
        <dbReference type="SAM" id="Phobius"/>
    </source>
</evidence>
<comment type="caution">
    <text evidence="3">The sequence shown here is derived from an EMBL/GenBank/DDBJ whole genome shotgun (WGS) entry which is preliminary data.</text>
</comment>
<keyword evidence="3" id="KW-0378">Hydrolase</keyword>
<dbReference type="GO" id="GO:0004175">
    <property type="term" value="F:endopeptidase activity"/>
    <property type="evidence" value="ECO:0007669"/>
    <property type="project" value="UniProtKB-ARBA"/>
</dbReference>
<name>A0A100XYY2_9EURY</name>
<accession>A0A100XYY2</accession>
<organism evidence="3 4">
    <name type="scientific">Thermococcus celericrescens</name>
    <dbReference type="NCBI Taxonomy" id="227598"/>
    <lineage>
        <taxon>Archaea</taxon>
        <taxon>Methanobacteriati</taxon>
        <taxon>Methanobacteriota</taxon>
        <taxon>Thermococci</taxon>
        <taxon>Thermococcales</taxon>
        <taxon>Thermococcaceae</taxon>
        <taxon>Thermococcus</taxon>
    </lineage>
</organism>
<dbReference type="GO" id="GO:0080120">
    <property type="term" value="P:CAAX-box protein maturation"/>
    <property type="evidence" value="ECO:0007669"/>
    <property type="project" value="UniProtKB-ARBA"/>
</dbReference>
<keyword evidence="3" id="KW-0645">Protease</keyword>
<evidence type="ECO:0000259" key="2">
    <source>
        <dbReference type="Pfam" id="PF02517"/>
    </source>
</evidence>
<evidence type="ECO:0000313" key="4">
    <source>
        <dbReference type="Proteomes" id="UP000053462"/>
    </source>
</evidence>
<proteinExistence type="predicted"/>